<proteinExistence type="predicted"/>
<dbReference type="AlphaFoldDB" id="A0A5E8BHV4"/>
<evidence type="ECO:0000259" key="2">
    <source>
        <dbReference type="Pfam" id="PF00266"/>
    </source>
</evidence>
<dbReference type="InterPro" id="IPR015424">
    <property type="entry name" value="PyrdxlP-dep_Trfase"/>
</dbReference>
<dbReference type="InterPro" id="IPR000192">
    <property type="entry name" value="Aminotrans_V_dom"/>
</dbReference>
<dbReference type="InterPro" id="IPR015421">
    <property type="entry name" value="PyrdxlP-dep_Trfase_major"/>
</dbReference>
<dbReference type="Proteomes" id="UP000398389">
    <property type="component" value="Unassembled WGS sequence"/>
</dbReference>
<dbReference type="PANTHER" id="PTHR43092">
    <property type="entry name" value="L-CYSTEINE DESULFHYDRASE"/>
    <property type="match status" value="1"/>
</dbReference>
<organism evidence="3 4">
    <name type="scientific">Magnusiomyces paraingens</name>
    <dbReference type="NCBI Taxonomy" id="2606893"/>
    <lineage>
        <taxon>Eukaryota</taxon>
        <taxon>Fungi</taxon>
        <taxon>Dikarya</taxon>
        <taxon>Ascomycota</taxon>
        <taxon>Saccharomycotina</taxon>
        <taxon>Dipodascomycetes</taxon>
        <taxon>Dipodascales</taxon>
        <taxon>Dipodascaceae</taxon>
        <taxon>Magnusiomyces</taxon>
    </lineage>
</organism>
<dbReference type="GeneID" id="43580926"/>
<dbReference type="Gene3D" id="3.40.640.10">
    <property type="entry name" value="Type I PLP-dependent aspartate aminotransferase-like (Major domain)"/>
    <property type="match status" value="1"/>
</dbReference>
<dbReference type="SUPFAM" id="SSF53383">
    <property type="entry name" value="PLP-dependent transferases"/>
    <property type="match status" value="1"/>
</dbReference>
<dbReference type="Pfam" id="PF00266">
    <property type="entry name" value="Aminotran_5"/>
    <property type="match status" value="1"/>
</dbReference>
<feature type="domain" description="Aminotransferase class V" evidence="2">
    <location>
        <begin position="81"/>
        <end position="328"/>
    </location>
</feature>
<dbReference type="RefSeq" id="XP_031852717.1">
    <property type="nucleotide sequence ID" value="XM_031996826.1"/>
</dbReference>
<accession>A0A5E8BHV4</accession>
<dbReference type="PANTHER" id="PTHR43092:SF2">
    <property type="entry name" value="HERCYNYLCYSTEINE SULFOXIDE LYASE"/>
    <property type="match status" value="1"/>
</dbReference>
<name>A0A5E8BHV4_9ASCO</name>
<reference evidence="3 4" key="1">
    <citation type="submission" date="2019-09" db="EMBL/GenBank/DDBJ databases">
        <authorList>
            <person name="Brejova B."/>
        </authorList>
    </citation>
    <scope>NUCLEOTIDE SEQUENCE [LARGE SCALE GENOMIC DNA]</scope>
</reference>
<keyword evidence="1" id="KW-0663">Pyridoxal phosphate</keyword>
<keyword evidence="4" id="KW-1185">Reference proteome</keyword>
<gene>
    <name evidence="3" type="ORF">SAPINGB_P002106</name>
</gene>
<evidence type="ECO:0000313" key="3">
    <source>
        <dbReference type="EMBL" id="VVT49105.1"/>
    </source>
</evidence>
<evidence type="ECO:0000313" key="4">
    <source>
        <dbReference type="Proteomes" id="UP000398389"/>
    </source>
</evidence>
<sequence>MTADSTPFGKHFRLKYFGFDPNYVPLNHGSFGAAPNPVAQRRATEIVELTRNPDKYLRFTIADRLDSALDSVAPYVGLTEKNKNGLVFVSNATVGVNTVLRSFPFASRDAIIYASSTYGACAKTVQFVQSRVGLKSYKVNIEYPFTNKAVVDAYADAIDKAKKESPEGTVVVLFDAVSSQPGCKLPWKELTALCKTKSALSLVDAAHGVGLLTDIDLDTVQPDFFVSNLHKWFFCPGPSALLYVAKQHHPVIQTFPISHSYVPETSISEYPEETLLRDKFRFVGTSDYTTYISTLAAIDFRENVCGGENKIQEYTFKLAREAAALFQREFATESVTALDDSDTTATAMVNVYLPSPSGPLDSDGKIDLGFAADNIQYSLLHKSNVYFPIGVLNGKLYTRLSAQVYLELADFEAGIQAFKKQFAEHESKYSGK</sequence>
<dbReference type="OrthoDB" id="5978656at2759"/>
<dbReference type="EMBL" id="CABVLU010000002">
    <property type="protein sequence ID" value="VVT49105.1"/>
    <property type="molecule type" value="Genomic_DNA"/>
</dbReference>
<protein>
    <recommendedName>
        <fullName evidence="2">Aminotransferase class V domain-containing protein</fullName>
    </recommendedName>
</protein>
<evidence type="ECO:0000256" key="1">
    <source>
        <dbReference type="ARBA" id="ARBA00022898"/>
    </source>
</evidence>